<dbReference type="AlphaFoldDB" id="A0A2T2NA22"/>
<feature type="compositionally biased region" description="Basic and acidic residues" evidence="1">
    <location>
        <begin position="20"/>
        <end position="36"/>
    </location>
</feature>
<organism evidence="2 3">
    <name type="scientific">Corynespora cassiicola Philippines</name>
    <dbReference type="NCBI Taxonomy" id="1448308"/>
    <lineage>
        <taxon>Eukaryota</taxon>
        <taxon>Fungi</taxon>
        <taxon>Dikarya</taxon>
        <taxon>Ascomycota</taxon>
        <taxon>Pezizomycotina</taxon>
        <taxon>Dothideomycetes</taxon>
        <taxon>Pleosporomycetidae</taxon>
        <taxon>Pleosporales</taxon>
        <taxon>Corynesporascaceae</taxon>
        <taxon>Corynespora</taxon>
    </lineage>
</organism>
<protein>
    <submittedName>
        <fullName evidence="2">Uncharacterized protein</fullName>
    </submittedName>
</protein>
<feature type="compositionally biased region" description="Basic and acidic residues" evidence="1">
    <location>
        <begin position="125"/>
        <end position="137"/>
    </location>
</feature>
<feature type="region of interest" description="Disordered" evidence="1">
    <location>
        <begin position="1"/>
        <end position="36"/>
    </location>
</feature>
<feature type="region of interest" description="Disordered" evidence="1">
    <location>
        <begin position="55"/>
        <end position="137"/>
    </location>
</feature>
<keyword evidence="3" id="KW-1185">Reference proteome</keyword>
<evidence type="ECO:0000256" key="1">
    <source>
        <dbReference type="SAM" id="MobiDB-lite"/>
    </source>
</evidence>
<evidence type="ECO:0000313" key="3">
    <source>
        <dbReference type="Proteomes" id="UP000240883"/>
    </source>
</evidence>
<name>A0A2T2NA22_CORCC</name>
<dbReference type="EMBL" id="KZ678142">
    <property type="protein sequence ID" value="PSN62086.1"/>
    <property type="molecule type" value="Genomic_DNA"/>
</dbReference>
<evidence type="ECO:0000313" key="2">
    <source>
        <dbReference type="EMBL" id="PSN62086.1"/>
    </source>
</evidence>
<sequence>MHAGTERARPRLALAGVSARLDKHTDRMWNPSKRMEEASCSEAQRSVEQRRDELFGAPPLRNVTSLDSGPLAPNSLRAANLSIPGRPLRRAASRDRRWSPSSSGHCVRSVVSGQPALGGKTGKRGRGEKEKKGTDSL</sequence>
<gene>
    <name evidence="2" type="ORF">BS50DRAFT_137133</name>
</gene>
<accession>A0A2T2NA22</accession>
<dbReference type="Proteomes" id="UP000240883">
    <property type="component" value="Unassembled WGS sequence"/>
</dbReference>
<reference evidence="2 3" key="1">
    <citation type="journal article" date="2018" name="Front. Microbiol.">
        <title>Genome-Wide Analysis of Corynespora cassiicola Leaf Fall Disease Putative Effectors.</title>
        <authorList>
            <person name="Lopez D."/>
            <person name="Ribeiro S."/>
            <person name="Label P."/>
            <person name="Fumanal B."/>
            <person name="Venisse J.S."/>
            <person name="Kohler A."/>
            <person name="de Oliveira R.R."/>
            <person name="Labutti K."/>
            <person name="Lipzen A."/>
            <person name="Lail K."/>
            <person name="Bauer D."/>
            <person name="Ohm R.A."/>
            <person name="Barry K.W."/>
            <person name="Spatafora J."/>
            <person name="Grigoriev I.V."/>
            <person name="Martin F.M."/>
            <person name="Pujade-Renaud V."/>
        </authorList>
    </citation>
    <scope>NUCLEOTIDE SEQUENCE [LARGE SCALE GENOMIC DNA]</scope>
    <source>
        <strain evidence="2 3">Philippines</strain>
    </source>
</reference>
<proteinExistence type="predicted"/>